<accession>A0A015JX60</accession>
<evidence type="ECO:0000313" key="1">
    <source>
        <dbReference type="EMBL" id="EXX51726.1"/>
    </source>
</evidence>
<sequence length="188" mass="21989">MKNDYNFQTLRFPGKSQRKPKISKNAETSRTVISIQPLSKEIKSDVGLEVAYDFNIPADLLPFVLDGPIYTSKKQKKNNNLMVPGSQTWLTELKSRKKLHILNEKQHLEHLANVRKVAFLGICINRLRIWSFYEDVFMWHLNSIYNDLISIFDRCKECTMAEEIADLNQEFNNLNCILSIMTTWKFIT</sequence>
<reference evidence="1 2" key="1">
    <citation type="submission" date="2014-02" db="EMBL/GenBank/DDBJ databases">
        <title>Single nucleus genome sequencing reveals high similarity among nuclei of an endomycorrhizal fungus.</title>
        <authorList>
            <person name="Lin K."/>
            <person name="Geurts R."/>
            <person name="Zhang Z."/>
            <person name="Limpens E."/>
            <person name="Saunders D.G."/>
            <person name="Mu D."/>
            <person name="Pang E."/>
            <person name="Cao H."/>
            <person name="Cha H."/>
            <person name="Lin T."/>
            <person name="Zhou Q."/>
            <person name="Shang Y."/>
            <person name="Li Y."/>
            <person name="Ivanov S."/>
            <person name="Sharma T."/>
            <person name="Velzen R.V."/>
            <person name="Ruijter N.D."/>
            <person name="Aanen D.K."/>
            <person name="Win J."/>
            <person name="Kamoun S."/>
            <person name="Bisseling T."/>
            <person name="Huang S."/>
        </authorList>
    </citation>
    <scope>NUCLEOTIDE SEQUENCE [LARGE SCALE GENOMIC DNA]</scope>
    <source>
        <strain evidence="2">DAOM197198w</strain>
    </source>
</reference>
<dbReference type="OrthoDB" id="10294330at2759"/>
<gene>
    <name evidence="1" type="ORF">RirG_259230</name>
</gene>
<organism evidence="1 2">
    <name type="scientific">Rhizophagus irregularis (strain DAOM 197198w)</name>
    <name type="common">Glomus intraradices</name>
    <dbReference type="NCBI Taxonomy" id="1432141"/>
    <lineage>
        <taxon>Eukaryota</taxon>
        <taxon>Fungi</taxon>
        <taxon>Fungi incertae sedis</taxon>
        <taxon>Mucoromycota</taxon>
        <taxon>Glomeromycotina</taxon>
        <taxon>Glomeromycetes</taxon>
        <taxon>Glomerales</taxon>
        <taxon>Glomeraceae</taxon>
        <taxon>Rhizophagus</taxon>
    </lineage>
</organism>
<keyword evidence="2" id="KW-1185">Reference proteome</keyword>
<dbReference type="EMBL" id="JEMT01029625">
    <property type="protein sequence ID" value="EXX51726.1"/>
    <property type="molecule type" value="Genomic_DNA"/>
</dbReference>
<name>A0A015JX60_RHIIW</name>
<comment type="caution">
    <text evidence="1">The sequence shown here is derived from an EMBL/GenBank/DDBJ whole genome shotgun (WGS) entry which is preliminary data.</text>
</comment>
<proteinExistence type="predicted"/>
<evidence type="ECO:0000313" key="2">
    <source>
        <dbReference type="Proteomes" id="UP000022910"/>
    </source>
</evidence>
<protein>
    <submittedName>
        <fullName evidence="1">Uncharacterized protein</fullName>
    </submittedName>
</protein>
<dbReference type="Proteomes" id="UP000022910">
    <property type="component" value="Unassembled WGS sequence"/>
</dbReference>
<dbReference type="AlphaFoldDB" id="A0A015JX60"/>
<dbReference type="HOGENOM" id="CLU_1441749_0_0_1"/>